<accession>A0ABD6D611</accession>
<dbReference type="RefSeq" id="WP_256396730.1">
    <property type="nucleotide sequence ID" value="NZ_JANHDJ010000005.1"/>
</dbReference>
<evidence type="ECO:0000259" key="2">
    <source>
        <dbReference type="Pfam" id="PF18902"/>
    </source>
</evidence>
<evidence type="ECO:0000313" key="4">
    <source>
        <dbReference type="Proteomes" id="UP001597052"/>
    </source>
</evidence>
<keyword evidence="1" id="KW-1133">Transmembrane helix</keyword>
<dbReference type="Pfam" id="PF18902">
    <property type="entry name" value="DUF5658"/>
    <property type="match status" value="1"/>
</dbReference>
<sequence>MYRSRGGSAGRLQRLQPTLWLLAVACFGVGDLVTTAVGLRLSGVVEAGPLVGPLIDRYGVASLFVLKLLTIGLSYGIWRVLPTANRVGIPLGLAVLGVAVTGWNTVIVSTALLG</sequence>
<feature type="transmembrane region" description="Helical" evidence="1">
    <location>
        <begin position="90"/>
        <end position="113"/>
    </location>
</feature>
<dbReference type="AlphaFoldDB" id="A0ABD6D611"/>
<reference evidence="3 4" key="1">
    <citation type="journal article" date="2019" name="Int. J. Syst. Evol. Microbiol.">
        <title>The Global Catalogue of Microorganisms (GCM) 10K type strain sequencing project: providing services to taxonomists for standard genome sequencing and annotation.</title>
        <authorList>
            <consortium name="The Broad Institute Genomics Platform"/>
            <consortium name="The Broad Institute Genome Sequencing Center for Infectious Disease"/>
            <person name="Wu L."/>
            <person name="Ma J."/>
        </authorList>
    </citation>
    <scope>NUCLEOTIDE SEQUENCE [LARGE SCALE GENOMIC DNA]</scope>
    <source>
        <strain evidence="3 4">CGMCC 1.10593</strain>
    </source>
</reference>
<evidence type="ECO:0000256" key="1">
    <source>
        <dbReference type="SAM" id="Phobius"/>
    </source>
</evidence>
<evidence type="ECO:0000313" key="3">
    <source>
        <dbReference type="EMBL" id="MFD1641670.1"/>
    </source>
</evidence>
<protein>
    <recommendedName>
        <fullName evidence="2">DUF5658 domain-containing protein</fullName>
    </recommendedName>
</protein>
<feature type="transmembrane region" description="Helical" evidence="1">
    <location>
        <begin position="59"/>
        <end position="78"/>
    </location>
</feature>
<gene>
    <name evidence="3" type="ORF">ACFSBW_07265</name>
</gene>
<keyword evidence="1" id="KW-0812">Transmembrane</keyword>
<dbReference type="EMBL" id="JBHUDM010000002">
    <property type="protein sequence ID" value="MFD1641670.1"/>
    <property type="molecule type" value="Genomic_DNA"/>
</dbReference>
<comment type="caution">
    <text evidence="3">The sequence shown here is derived from an EMBL/GenBank/DDBJ whole genome shotgun (WGS) entry which is preliminary data.</text>
</comment>
<keyword evidence="1" id="KW-0472">Membrane</keyword>
<dbReference type="Proteomes" id="UP001597052">
    <property type="component" value="Unassembled WGS sequence"/>
</dbReference>
<dbReference type="PROSITE" id="PS51257">
    <property type="entry name" value="PROKAR_LIPOPROTEIN"/>
    <property type="match status" value="1"/>
</dbReference>
<feature type="transmembrane region" description="Helical" evidence="1">
    <location>
        <begin position="20"/>
        <end position="39"/>
    </location>
</feature>
<dbReference type="InterPro" id="IPR043717">
    <property type="entry name" value="DUF5658"/>
</dbReference>
<name>A0ABD6D611_9EURY</name>
<organism evidence="3 4">
    <name type="scientific">Halohasta litorea</name>
    <dbReference type="NCBI Taxonomy" id="869891"/>
    <lineage>
        <taxon>Archaea</taxon>
        <taxon>Methanobacteriati</taxon>
        <taxon>Methanobacteriota</taxon>
        <taxon>Stenosarchaea group</taxon>
        <taxon>Halobacteria</taxon>
        <taxon>Halobacteriales</taxon>
        <taxon>Haloferacaceae</taxon>
        <taxon>Halohasta</taxon>
    </lineage>
</organism>
<proteinExistence type="predicted"/>
<feature type="domain" description="DUF5658" evidence="2">
    <location>
        <begin position="23"/>
        <end position="108"/>
    </location>
</feature>
<keyword evidence="4" id="KW-1185">Reference proteome</keyword>